<proteinExistence type="predicted"/>
<evidence type="ECO:0000313" key="2">
    <source>
        <dbReference type="Proteomes" id="UP001055879"/>
    </source>
</evidence>
<reference evidence="2" key="1">
    <citation type="journal article" date="2022" name="Mol. Ecol. Resour.">
        <title>The genomes of chicory, endive, great burdock and yacon provide insights into Asteraceae palaeo-polyploidization history and plant inulin production.</title>
        <authorList>
            <person name="Fan W."/>
            <person name="Wang S."/>
            <person name="Wang H."/>
            <person name="Wang A."/>
            <person name="Jiang F."/>
            <person name="Liu H."/>
            <person name="Zhao H."/>
            <person name="Xu D."/>
            <person name="Zhang Y."/>
        </authorList>
    </citation>
    <scope>NUCLEOTIDE SEQUENCE [LARGE SCALE GENOMIC DNA]</scope>
    <source>
        <strain evidence="2">cv. Niubang</strain>
    </source>
</reference>
<evidence type="ECO:0000313" key="1">
    <source>
        <dbReference type="EMBL" id="KAI3758234.1"/>
    </source>
</evidence>
<keyword evidence="2" id="KW-1185">Reference proteome</keyword>
<gene>
    <name evidence="1" type="ORF">L6452_05787</name>
</gene>
<accession>A0ACB9EH35</accession>
<dbReference type="EMBL" id="CM042048">
    <property type="protein sequence ID" value="KAI3758234.1"/>
    <property type="molecule type" value="Genomic_DNA"/>
</dbReference>
<organism evidence="1 2">
    <name type="scientific">Arctium lappa</name>
    <name type="common">Greater burdock</name>
    <name type="synonym">Lappa major</name>
    <dbReference type="NCBI Taxonomy" id="4217"/>
    <lineage>
        <taxon>Eukaryota</taxon>
        <taxon>Viridiplantae</taxon>
        <taxon>Streptophyta</taxon>
        <taxon>Embryophyta</taxon>
        <taxon>Tracheophyta</taxon>
        <taxon>Spermatophyta</taxon>
        <taxon>Magnoliopsida</taxon>
        <taxon>eudicotyledons</taxon>
        <taxon>Gunneridae</taxon>
        <taxon>Pentapetalae</taxon>
        <taxon>asterids</taxon>
        <taxon>campanulids</taxon>
        <taxon>Asterales</taxon>
        <taxon>Asteraceae</taxon>
        <taxon>Carduoideae</taxon>
        <taxon>Cardueae</taxon>
        <taxon>Arctiinae</taxon>
        <taxon>Arctium</taxon>
    </lineage>
</organism>
<name>A0ACB9EH35_ARCLA</name>
<sequence>MLLDRKITPLTSSFIVSDLLLLPSFLPSLSLCCFHHLLILSISILVAIIDLILLTGNALLTTLLIVSRSKSGGLLDHKF</sequence>
<reference evidence="1 2" key="2">
    <citation type="journal article" date="2022" name="Mol. Ecol. Resour.">
        <title>The genomes of chicory, endive, great burdock and yacon provide insights into Asteraceae paleo-polyploidization history and plant inulin production.</title>
        <authorList>
            <person name="Fan W."/>
            <person name="Wang S."/>
            <person name="Wang H."/>
            <person name="Wang A."/>
            <person name="Jiang F."/>
            <person name="Liu H."/>
            <person name="Zhao H."/>
            <person name="Xu D."/>
            <person name="Zhang Y."/>
        </authorList>
    </citation>
    <scope>NUCLEOTIDE SEQUENCE [LARGE SCALE GENOMIC DNA]</scope>
    <source>
        <strain evidence="2">cv. Niubang</strain>
    </source>
</reference>
<protein>
    <submittedName>
        <fullName evidence="1">Uncharacterized protein</fullName>
    </submittedName>
</protein>
<comment type="caution">
    <text evidence="1">The sequence shown here is derived from an EMBL/GenBank/DDBJ whole genome shotgun (WGS) entry which is preliminary data.</text>
</comment>
<dbReference type="Proteomes" id="UP001055879">
    <property type="component" value="Linkage Group LG02"/>
</dbReference>